<feature type="region of interest" description="Disordered" evidence="1">
    <location>
        <begin position="1"/>
        <end position="55"/>
    </location>
</feature>
<sequence length="93" mass="9199">MVGVRRAAPETVAPAETAETAAPAPTPPAPAPGPGPDPDPDPDPVRRTAPHPGEGCGAVVVAAQSFFSLLPASVPRYSSITFGSFSSSAPPAV</sequence>
<evidence type="ECO:0000313" key="2">
    <source>
        <dbReference type="EMBL" id="GAA1396539.1"/>
    </source>
</evidence>
<evidence type="ECO:0000313" key="3">
    <source>
        <dbReference type="Proteomes" id="UP001501414"/>
    </source>
</evidence>
<reference evidence="3" key="1">
    <citation type="journal article" date="2019" name="Int. J. Syst. Evol. Microbiol.">
        <title>The Global Catalogue of Microorganisms (GCM) 10K type strain sequencing project: providing services to taxonomists for standard genome sequencing and annotation.</title>
        <authorList>
            <consortium name="The Broad Institute Genomics Platform"/>
            <consortium name="The Broad Institute Genome Sequencing Center for Infectious Disease"/>
            <person name="Wu L."/>
            <person name="Ma J."/>
        </authorList>
    </citation>
    <scope>NUCLEOTIDE SEQUENCE [LARGE SCALE GENOMIC DNA]</scope>
    <source>
        <strain evidence="3">JCM 11896</strain>
    </source>
</reference>
<name>A0ABP4IQW7_9PSEU</name>
<comment type="caution">
    <text evidence="2">The sequence shown here is derived from an EMBL/GenBank/DDBJ whole genome shotgun (WGS) entry which is preliminary data.</text>
</comment>
<feature type="compositionally biased region" description="Pro residues" evidence="1">
    <location>
        <begin position="24"/>
        <end position="37"/>
    </location>
</feature>
<feature type="compositionally biased region" description="Low complexity" evidence="1">
    <location>
        <begin position="1"/>
        <end position="23"/>
    </location>
</feature>
<evidence type="ECO:0000256" key="1">
    <source>
        <dbReference type="SAM" id="MobiDB-lite"/>
    </source>
</evidence>
<proteinExistence type="predicted"/>
<dbReference type="EMBL" id="BAAAJK010000033">
    <property type="protein sequence ID" value="GAA1396539.1"/>
    <property type="molecule type" value="Genomic_DNA"/>
</dbReference>
<gene>
    <name evidence="2" type="ORF">GCM10009613_47910</name>
</gene>
<dbReference type="Proteomes" id="UP001501414">
    <property type="component" value="Unassembled WGS sequence"/>
</dbReference>
<keyword evidence="3" id="KW-1185">Reference proteome</keyword>
<organism evidence="2 3">
    <name type="scientific">Pseudonocardia kongjuensis</name>
    <dbReference type="NCBI Taxonomy" id="102227"/>
    <lineage>
        <taxon>Bacteria</taxon>
        <taxon>Bacillati</taxon>
        <taxon>Actinomycetota</taxon>
        <taxon>Actinomycetes</taxon>
        <taxon>Pseudonocardiales</taxon>
        <taxon>Pseudonocardiaceae</taxon>
        <taxon>Pseudonocardia</taxon>
    </lineage>
</organism>
<accession>A0ABP4IQW7</accession>
<protein>
    <submittedName>
        <fullName evidence="2">Uncharacterized protein</fullName>
    </submittedName>
</protein>